<comment type="caution">
    <text evidence="2">The sequence shown here is derived from an EMBL/GenBank/DDBJ whole genome shotgun (WGS) entry which is preliminary data.</text>
</comment>
<proteinExistence type="predicted"/>
<feature type="non-terminal residue" evidence="2">
    <location>
        <position position="120"/>
    </location>
</feature>
<dbReference type="EMBL" id="BGPR01065166">
    <property type="protein sequence ID" value="GBO39991.1"/>
    <property type="molecule type" value="Genomic_DNA"/>
</dbReference>
<feature type="compositionally biased region" description="Polar residues" evidence="1">
    <location>
        <begin position="69"/>
        <end position="83"/>
    </location>
</feature>
<protein>
    <submittedName>
        <fullName evidence="2">Uncharacterized protein</fullName>
    </submittedName>
</protein>
<evidence type="ECO:0000313" key="2">
    <source>
        <dbReference type="EMBL" id="GBO39991.1"/>
    </source>
</evidence>
<dbReference type="Proteomes" id="UP000499080">
    <property type="component" value="Unassembled WGS sequence"/>
</dbReference>
<feature type="region of interest" description="Disordered" evidence="1">
    <location>
        <begin position="68"/>
        <end position="89"/>
    </location>
</feature>
<accession>A0A4Y2WS64</accession>
<gene>
    <name evidence="2" type="ORF">AVEN_141665_1</name>
</gene>
<sequence>MHIAIWRLFYEEIRKMFLVPRKSSQHREIRKIECREYSAVQSNEGWFRREGSESFSCPEAPSARLWCPKSSSGAQLHPQSHDPSPSHRIARHLRHHHLRHHRSRVVLRKDAQDVLQQRHG</sequence>
<evidence type="ECO:0000256" key="1">
    <source>
        <dbReference type="SAM" id="MobiDB-lite"/>
    </source>
</evidence>
<name>A0A4Y2WS64_ARAVE</name>
<evidence type="ECO:0000313" key="3">
    <source>
        <dbReference type="Proteomes" id="UP000499080"/>
    </source>
</evidence>
<reference evidence="2 3" key="1">
    <citation type="journal article" date="2019" name="Sci. Rep.">
        <title>Orb-weaving spider Araneus ventricosus genome elucidates the spidroin gene catalogue.</title>
        <authorList>
            <person name="Kono N."/>
            <person name="Nakamura H."/>
            <person name="Ohtoshi R."/>
            <person name="Moran D.A.P."/>
            <person name="Shinohara A."/>
            <person name="Yoshida Y."/>
            <person name="Fujiwara M."/>
            <person name="Mori M."/>
            <person name="Tomita M."/>
            <person name="Arakawa K."/>
        </authorList>
    </citation>
    <scope>NUCLEOTIDE SEQUENCE [LARGE SCALE GENOMIC DNA]</scope>
</reference>
<keyword evidence="3" id="KW-1185">Reference proteome</keyword>
<organism evidence="2 3">
    <name type="scientific">Araneus ventricosus</name>
    <name type="common">Orbweaver spider</name>
    <name type="synonym">Epeira ventricosa</name>
    <dbReference type="NCBI Taxonomy" id="182803"/>
    <lineage>
        <taxon>Eukaryota</taxon>
        <taxon>Metazoa</taxon>
        <taxon>Ecdysozoa</taxon>
        <taxon>Arthropoda</taxon>
        <taxon>Chelicerata</taxon>
        <taxon>Arachnida</taxon>
        <taxon>Araneae</taxon>
        <taxon>Araneomorphae</taxon>
        <taxon>Entelegynae</taxon>
        <taxon>Araneoidea</taxon>
        <taxon>Araneidae</taxon>
        <taxon>Araneus</taxon>
    </lineage>
</organism>
<dbReference type="AlphaFoldDB" id="A0A4Y2WS64"/>